<evidence type="ECO:0000313" key="2">
    <source>
        <dbReference type="Proteomes" id="UP000547674"/>
    </source>
</evidence>
<reference evidence="1 2" key="1">
    <citation type="submission" date="2020-03" db="EMBL/GenBank/DDBJ databases">
        <title>Metabolic flexibility allows generalist bacteria to become dominant in a frequently disturbed ecosystem.</title>
        <authorList>
            <person name="Chen Y.-J."/>
            <person name="Leung P.M."/>
            <person name="Bay S.K."/>
            <person name="Hugenholtz P."/>
            <person name="Kessler A.J."/>
            <person name="Shelley G."/>
            <person name="Waite D.W."/>
            <person name="Cook P.L."/>
            <person name="Greening C."/>
        </authorList>
    </citation>
    <scope>NUCLEOTIDE SEQUENCE [LARGE SCALE GENOMIC DNA]</scope>
    <source>
        <strain evidence="1">SS_bin_28</strain>
    </source>
</reference>
<proteinExistence type="predicted"/>
<gene>
    <name evidence="1" type="ORF">HKN21_17430</name>
</gene>
<protein>
    <submittedName>
        <fullName evidence="1">DUF1015 domain-containing protein</fullName>
    </submittedName>
</protein>
<evidence type="ECO:0000313" key="1">
    <source>
        <dbReference type="EMBL" id="NNF08547.1"/>
    </source>
</evidence>
<name>A0A7Y2ECG0_UNCEI</name>
<dbReference type="PIRSF" id="PIRSF033563">
    <property type="entry name" value="UCP033563"/>
    <property type="match status" value="1"/>
</dbReference>
<dbReference type="PANTHER" id="PTHR36454">
    <property type="entry name" value="LMO2823 PROTEIN"/>
    <property type="match status" value="1"/>
</dbReference>
<dbReference type="Pfam" id="PF06245">
    <property type="entry name" value="DUF1015"/>
    <property type="match status" value="1"/>
</dbReference>
<dbReference type="EMBL" id="JABDJR010000698">
    <property type="protein sequence ID" value="NNF08547.1"/>
    <property type="molecule type" value="Genomic_DNA"/>
</dbReference>
<dbReference type="PANTHER" id="PTHR36454:SF1">
    <property type="entry name" value="DUF1015 DOMAIN-CONTAINING PROTEIN"/>
    <property type="match status" value="1"/>
</dbReference>
<dbReference type="InterPro" id="IPR008323">
    <property type="entry name" value="UCP033563"/>
</dbReference>
<dbReference type="AlphaFoldDB" id="A0A7Y2ECG0"/>
<organism evidence="1 2">
    <name type="scientific">Eiseniibacteriota bacterium</name>
    <dbReference type="NCBI Taxonomy" id="2212470"/>
    <lineage>
        <taxon>Bacteria</taxon>
        <taxon>Candidatus Eiseniibacteriota</taxon>
    </lineage>
</organism>
<dbReference type="Proteomes" id="UP000547674">
    <property type="component" value="Unassembled WGS sequence"/>
</dbReference>
<sequence>MQLIRPFRGVRPNQNKAGEILGPPYDTLSVDEARSRSAGKPNSFLHVSRAEIDLPLDINVYSPQVYAKARENYDRLKADELLIRDDQPCYYLYRQVMGSHSQTGLVAVASVAAYDEGRVKKHEHTQPKKETDRVNQIVALEAQTGPVLHAFRHDPAISKLLEPTTDPVSDVVTDDDVRHTLWLVDDPTKIKAITEAFNNLEAIYIADGHHRSAAASRVAKQFREERNHREDHDSQYFLSVIFPDHELQILDYNRLILDLNDHSTDEFHALLENSFSIEPSSGPVAPQTRGEFGMYMEGTWSKLTLKPALMPTDILERLDVNILENLVLRPVLGIEDQRTNPRIDFVGGIRGLKELQDRVDRGDAVLAFSFFATSAEDLFAVADAGEVMPTKSTWFEPKLADGMVSHEIG</sequence>
<accession>A0A7Y2ECG0</accession>
<comment type="caution">
    <text evidence="1">The sequence shown here is derived from an EMBL/GenBank/DDBJ whole genome shotgun (WGS) entry which is preliminary data.</text>
</comment>